<sequence>MTDAQFIYRMRFRSFIDFAFRELHPGEFFLRNWHIDLMAEILQLIYHEPTHGMNRLIFNLPPGYLKTHICSVSFPAWVLGRDPRKSVLIMSEDPGSAFEIQERCAELMSSQRYRAIFPRTKITKCSRTLELNYGGGIRHAGIGYTSQRKKCDIVIMDNPQSMNSLDRFKLENFAEIGRLLKNQKEGMMILNTRRLGKDDLSSFLHQKLGGWTRFAIPVVALNDWTWDIPPDVHYIQKPGELLQDSHEEWTDIQGHLEAMGGETFSFQYLQGEYSPPKTGEIDLPEEDGVKWKAIGAFDPTWVTSRHLENLRSQLASNLSV</sequence>
<evidence type="ECO:0008006" key="3">
    <source>
        <dbReference type="Google" id="ProtNLM"/>
    </source>
</evidence>
<comment type="caution">
    <text evidence="1">The sequence shown here is derived from an EMBL/GenBank/DDBJ whole genome shotgun (WGS) entry which is preliminary data.</text>
</comment>
<dbReference type="RefSeq" id="WP_133795302.1">
    <property type="nucleotide sequence ID" value="NZ_SOCA01000003.1"/>
</dbReference>
<proteinExistence type="predicted"/>
<evidence type="ECO:0000313" key="2">
    <source>
        <dbReference type="Proteomes" id="UP000295662"/>
    </source>
</evidence>
<name>A0A4R7S0Y0_9BACT</name>
<keyword evidence="2" id="KW-1185">Reference proteome</keyword>
<dbReference type="Proteomes" id="UP000295662">
    <property type="component" value="Unassembled WGS sequence"/>
</dbReference>
<organism evidence="1 2">
    <name type="scientific">Prosthecobacter fusiformis</name>
    <dbReference type="NCBI Taxonomy" id="48464"/>
    <lineage>
        <taxon>Bacteria</taxon>
        <taxon>Pseudomonadati</taxon>
        <taxon>Verrucomicrobiota</taxon>
        <taxon>Verrucomicrobiia</taxon>
        <taxon>Verrucomicrobiales</taxon>
        <taxon>Verrucomicrobiaceae</taxon>
        <taxon>Prosthecobacter</taxon>
    </lineage>
</organism>
<gene>
    <name evidence="1" type="ORF">EI77_02235</name>
</gene>
<accession>A0A4R7S0Y0</accession>
<dbReference type="EMBL" id="SOCA01000003">
    <property type="protein sequence ID" value="TDU71116.1"/>
    <property type="molecule type" value="Genomic_DNA"/>
</dbReference>
<protein>
    <recommendedName>
        <fullName evidence="3">Phage terminase large subunit-like protein</fullName>
    </recommendedName>
</protein>
<dbReference type="OrthoDB" id="234671at2"/>
<evidence type="ECO:0000313" key="1">
    <source>
        <dbReference type="EMBL" id="TDU71116.1"/>
    </source>
</evidence>
<reference evidence="1 2" key="1">
    <citation type="submission" date="2019-03" db="EMBL/GenBank/DDBJ databases">
        <title>Genomic Encyclopedia of Archaeal and Bacterial Type Strains, Phase II (KMG-II): from individual species to whole genera.</title>
        <authorList>
            <person name="Goeker M."/>
        </authorList>
    </citation>
    <scope>NUCLEOTIDE SEQUENCE [LARGE SCALE GENOMIC DNA]</scope>
    <source>
        <strain evidence="1 2">ATCC 25309</strain>
    </source>
</reference>
<dbReference type="AlphaFoldDB" id="A0A4R7S0Y0"/>